<dbReference type="SUPFAM" id="SSF50022">
    <property type="entry name" value="ISP domain"/>
    <property type="match status" value="1"/>
</dbReference>
<evidence type="ECO:0000313" key="9">
    <source>
        <dbReference type="Proteomes" id="UP000236327"/>
    </source>
</evidence>
<evidence type="ECO:0000256" key="6">
    <source>
        <dbReference type="ARBA" id="ARBA00038001"/>
    </source>
</evidence>
<reference evidence="8 9" key="1">
    <citation type="submission" date="2016-05" db="EMBL/GenBank/DDBJ databases">
        <title>Complete genome sequence of Novosphingobium guangzhouense SA925(T).</title>
        <authorList>
            <person name="Sha S."/>
        </authorList>
    </citation>
    <scope>NUCLEOTIDE SEQUENCE [LARGE SCALE GENOMIC DNA]</scope>
    <source>
        <strain evidence="8 9">SA925</strain>
    </source>
</reference>
<accession>A0A2K2G1V1</accession>
<evidence type="ECO:0000256" key="2">
    <source>
        <dbReference type="ARBA" id="ARBA00022723"/>
    </source>
</evidence>
<dbReference type="GO" id="GO:0046872">
    <property type="term" value="F:metal ion binding"/>
    <property type="evidence" value="ECO:0007669"/>
    <property type="project" value="UniProtKB-KW"/>
</dbReference>
<dbReference type="EMBL" id="LYMM01000029">
    <property type="protein sequence ID" value="PNU05011.1"/>
    <property type="molecule type" value="Genomic_DNA"/>
</dbReference>
<feature type="domain" description="Rieske" evidence="7">
    <location>
        <begin position="9"/>
        <end position="104"/>
    </location>
</feature>
<sequence length="106" mass="11509">MRVSEKAFVAVAKLEEVPQGGKKVVEVNGISVILVGARDRVFAVRNLCSHAYETLECGRVRAGWISCPVHGARFDLETGKPMNPPASMPIDTYEVRITGDVIEVAV</sequence>
<comment type="cofactor">
    <cofactor evidence="5">
        <name>[2Fe-2S] cluster</name>
        <dbReference type="ChEBI" id="CHEBI:190135"/>
    </cofactor>
</comment>
<proteinExistence type="inferred from homology"/>
<dbReference type="PROSITE" id="PS51296">
    <property type="entry name" value="RIESKE"/>
    <property type="match status" value="1"/>
</dbReference>
<dbReference type="Proteomes" id="UP000236327">
    <property type="component" value="Unassembled WGS sequence"/>
</dbReference>
<dbReference type="PANTHER" id="PTHR21496:SF0">
    <property type="entry name" value="RIESKE DOMAIN-CONTAINING PROTEIN"/>
    <property type="match status" value="1"/>
</dbReference>
<keyword evidence="1" id="KW-0001">2Fe-2S</keyword>
<evidence type="ECO:0000256" key="3">
    <source>
        <dbReference type="ARBA" id="ARBA00023004"/>
    </source>
</evidence>
<dbReference type="GO" id="GO:0051537">
    <property type="term" value="F:2 iron, 2 sulfur cluster binding"/>
    <property type="evidence" value="ECO:0007669"/>
    <property type="project" value="UniProtKB-KW"/>
</dbReference>
<keyword evidence="4" id="KW-0411">Iron-sulfur</keyword>
<dbReference type="Pfam" id="PF00355">
    <property type="entry name" value="Rieske"/>
    <property type="match status" value="1"/>
</dbReference>
<protein>
    <submittedName>
        <fullName evidence="8">(2Fe-2S)-binding protein</fullName>
    </submittedName>
</protein>
<evidence type="ECO:0000256" key="5">
    <source>
        <dbReference type="ARBA" id="ARBA00034078"/>
    </source>
</evidence>
<comment type="similarity">
    <text evidence="6">Belongs to the bacterial ring-hydroxylating dioxygenase ferredoxin component family.</text>
</comment>
<name>A0A2K2G1V1_9SPHN</name>
<dbReference type="AlphaFoldDB" id="A0A2K2G1V1"/>
<dbReference type="InterPro" id="IPR017941">
    <property type="entry name" value="Rieske_2Fe-2S"/>
</dbReference>
<comment type="caution">
    <text evidence="8">The sequence shown here is derived from an EMBL/GenBank/DDBJ whole genome shotgun (WGS) entry which is preliminary data.</text>
</comment>
<keyword evidence="9" id="KW-1185">Reference proteome</keyword>
<evidence type="ECO:0000259" key="7">
    <source>
        <dbReference type="PROSITE" id="PS51296"/>
    </source>
</evidence>
<keyword evidence="2" id="KW-0479">Metal-binding</keyword>
<dbReference type="PANTHER" id="PTHR21496">
    <property type="entry name" value="FERREDOXIN-RELATED"/>
    <property type="match status" value="1"/>
</dbReference>
<evidence type="ECO:0000313" key="8">
    <source>
        <dbReference type="EMBL" id="PNU05011.1"/>
    </source>
</evidence>
<evidence type="ECO:0000256" key="4">
    <source>
        <dbReference type="ARBA" id="ARBA00023014"/>
    </source>
</evidence>
<dbReference type="Gene3D" id="2.102.10.10">
    <property type="entry name" value="Rieske [2Fe-2S] iron-sulphur domain"/>
    <property type="match status" value="1"/>
</dbReference>
<keyword evidence="3" id="KW-0408">Iron</keyword>
<gene>
    <name evidence="8" type="ORF">A8V01_04025</name>
</gene>
<evidence type="ECO:0000256" key="1">
    <source>
        <dbReference type="ARBA" id="ARBA00022714"/>
    </source>
</evidence>
<dbReference type="InterPro" id="IPR036922">
    <property type="entry name" value="Rieske_2Fe-2S_sf"/>
</dbReference>
<organism evidence="8 9">
    <name type="scientific">Novosphingobium guangzhouense</name>
    <dbReference type="NCBI Taxonomy" id="1850347"/>
    <lineage>
        <taxon>Bacteria</taxon>
        <taxon>Pseudomonadati</taxon>
        <taxon>Pseudomonadota</taxon>
        <taxon>Alphaproteobacteria</taxon>
        <taxon>Sphingomonadales</taxon>
        <taxon>Sphingomonadaceae</taxon>
        <taxon>Novosphingobium</taxon>
    </lineage>
</organism>